<dbReference type="EMBL" id="CYSE01000001">
    <property type="protein sequence ID" value="CUH75190.1"/>
    <property type="molecule type" value="Genomic_DNA"/>
</dbReference>
<evidence type="ECO:0000313" key="2">
    <source>
        <dbReference type="EMBL" id="CUH75190.1"/>
    </source>
</evidence>
<organism evidence="2 3">
    <name type="scientific">Tropicibacter naphthalenivorans</name>
    <dbReference type="NCBI Taxonomy" id="441103"/>
    <lineage>
        <taxon>Bacteria</taxon>
        <taxon>Pseudomonadati</taxon>
        <taxon>Pseudomonadota</taxon>
        <taxon>Alphaproteobacteria</taxon>
        <taxon>Rhodobacterales</taxon>
        <taxon>Roseobacteraceae</taxon>
        <taxon>Tropicibacter</taxon>
    </lineage>
</organism>
<feature type="chain" id="PRO_5006062962" evidence="1">
    <location>
        <begin position="23"/>
        <end position="140"/>
    </location>
</feature>
<proteinExistence type="predicted"/>
<keyword evidence="3" id="KW-1185">Reference proteome</keyword>
<dbReference type="InterPro" id="IPR027396">
    <property type="entry name" value="DsrEFH-like"/>
</dbReference>
<dbReference type="Gene3D" id="3.40.1260.10">
    <property type="entry name" value="DsrEFH-like"/>
    <property type="match status" value="1"/>
</dbReference>
<dbReference type="OrthoDB" id="5794490at2"/>
<dbReference type="SUPFAM" id="SSF75169">
    <property type="entry name" value="DsrEFH-like"/>
    <property type="match status" value="1"/>
</dbReference>
<dbReference type="RefSeq" id="WP_058245879.1">
    <property type="nucleotide sequence ID" value="NZ_CYSE01000001.1"/>
</dbReference>
<name>A0A0P1G112_9RHOB</name>
<sequence>MNPFKLISALLLALTMATGAYAADKLRVVYHVSEVEKVGFALGNMANHIKGVGGPENVEIVLVAHGPALKAFHEMGANDKIMNRVSSLQGDGVTFEACGNTMNAQSVGLDDLLPGFARRDEGGVVRIADLQSQGYLYIRP</sequence>
<accession>A0A0P1G112</accession>
<dbReference type="AlphaFoldDB" id="A0A0P1G112"/>
<feature type="signal peptide" evidence="1">
    <location>
        <begin position="1"/>
        <end position="22"/>
    </location>
</feature>
<evidence type="ECO:0000256" key="1">
    <source>
        <dbReference type="SAM" id="SignalP"/>
    </source>
</evidence>
<evidence type="ECO:0000313" key="3">
    <source>
        <dbReference type="Proteomes" id="UP000054935"/>
    </source>
</evidence>
<protein>
    <submittedName>
        <fullName evidence="2">Uncharacterized protein</fullName>
    </submittedName>
</protein>
<reference evidence="2 3" key="1">
    <citation type="submission" date="2015-09" db="EMBL/GenBank/DDBJ databases">
        <authorList>
            <consortium name="Swine Surveillance"/>
        </authorList>
    </citation>
    <scope>NUCLEOTIDE SEQUENCE [LARGE SCALE GENOMIC DNA]</scope>
    <source>
        <strain evidence="2 3">CECT 7648</strain>
    </source>
</reference>
<dbReference type="Proteomes" id="UP000054935">
    <property type="component" value="Unassembled WGS sequence"/>
</dbReference>
<dbReference type="PANTHER" id="PTHR37691">
    <property type="entry name" value="BLR3518 PROTEIN"/>
    <property type="match status" value="1"/>
</dbReference>
<keyword evidence="1" id="KW-0732">Signal</keyword>
<dbReference type="PANTHER" id="PTHR37691:SF1">
    <property type="entry name" value="BLR3518 PROTEIN"/>
    <property type="match status" value="1"/>
</dbReference>
<dbReference type="STRING" id="441103.TRN7648_00313"/>
<gene>
    <name evidence="2" type="ORF">TRN7648_00313</name>
</gene>